<reference evidence="1 2" key="1">
    <citation type="submission" date="2016-10" db="EMBL/GenBank/DDBJ databases">
        <authorList>
            <person name="de Groot N.N."/>
        </authorList>
    </citation>
    <scope>NUCLEOTIDE SEQUENCE [LARGE SCALE GENOMIC DNA]</scope>
    <source>
        <strain evidence="1 2">DSM 19938</strain>
    </source>
</reference>
<dbReference type="AlphaFoldDB" id="A0A1H7AU06"/>
<dbReference type="Proteomes" id="UP000199532">
    <property type="component" value="Unassembled WGS sequence"/>
</dbReference>
<organism evidence="1 2">
    <name type="scientific">Dyadobacter koreensis</name>
    <dbReference type="NCBI Taxonomy" id="408657"/>
    <lineage>
        <taxon>Bacteria</taxon>
        <taxon>Pseudomonadati</taxon>
        <taxon>Bacteroidota</taxon>
        <taxon>Cytophagia</taxon>
        <taxon>Cytophagales</taxon>
        <taxon>Spirosomataceae</taxon>
        <taxon>Dyadobacter</taxon>
    </lineage>
</organism>
<evidence type="ECO:0000313" key="1">
    <source>
        <dbReference type="EMBL" id="SEJ69083.1"/>
    </source>
</evidence>
<accession>A0A1H7AU06</accession>
<dbReference type="RefSeq" id="WP_229209824.1">
    <property type="nucleotide sequence ID" value="NZ_FNXY01000011.1"/>
</dbReference>
<gene>
    <name evidence="1" type="ORF">SAMN04487995_5950</name>
</gene>
<name>A0A1H7AU06_9BACT</name>
<keyword evidence="2" id="KW-1185">Reference proteome</keyword>
<proteinExistence type="predicted"/>
<dbReference type="STRING" id="408657.SAMN04487995_5950"/>
<sequence length="412" mass="42905">MKHKYTPSSRRKDWIQISILAILLGLATQLRAQEGTQGNTTVFGGAQMTFFGNHNFVTGGGGAQPGVILTERATGNFGILSFSGDNLTSTGISNTGYVDGYVKKYGAGQFIFPVGDNGNDGPFAASADGTMGAYFRANPATAITSNLFTGGNYPVLPSGGPFPTGMTTRGPGIKAVSNVEYWDIDGANATPITLTWDAGSNVATLTASVLSSLTIVGWNGQAWVRIPSTVDATSILGGTSAVNSGSITTTAPIVPDTYLAYTLAGLGPDLTPRITVVPGSTHGIQVLEVLVAVQEVGSVVASTGQITVRVAKSPLLSNFIWNQAQTTAPSNGNISVQNNIWTSSQDANYYIFTTTTSIPRASQRRLVFYLTMNPGGGDGSFPLPVTIPAGQGGGEVNLLNNQDTDIIQFFAN</sequence>
<dbReference type="EMBL" id="FNXY01000011">
    <property type="protein sequence ID" value="SEJ69083.1"/>
    <property type="molecule type" value="Genomic_DNA"/>
</dbReference>
<evidence type="ECO:0000313" key="2">
    <source>
        <dbReference type="Proteomes" id="UP000199532"/>
    </source>
</evidence>
<protein>
    <submittedName>
        <fullName evidence="1">Uncharacterized protein</fullName>
    </submittedName>
</protein>